<feature type="coiled-coil region" evidence="1">
    <location>
        <begin position="55"/>
        <end position="173"/>
    </location>
</feature>
<dbReference type="InParanoid" id="I7MD58"/>
<evidence type="ECO:0000313" key="2">
    <source>
        <dbReference type="EMBL" id="EAR85542.3"/>
    </source>
</evidence>
<dbReference type="GeneID" id="7828946"/>
<dbReference type="Gene3D" id="1.10.287.1490">
    <property type="match status" value="1"/>
</dbReference>
<dbReference type="RefSeq" id="XP_001033205.3">
    <property type="nucleotide sequence ID" value="XM_001033205.3"/>
</dbReference>
<keyword evidence="2" id="KW-0418">Kinase</keyword>
<feature type="coiled-coil region" evidence="1">
    <location>
        <begin position="204"/>
        <end position="261"/>
    </location>
</feature>
<dbReference type="EMBL" id="GG662665">
    <property type="protein sequence ID" value="EAR85542.3"/>
    <property type="molecule type" value="Genomic_DNA"/>
</dbReference>
<protein>
    <submittedName>
        <fullName evidence="2">Kinase domain protein</fullName>
    </submittedName>
</protein>
<sequence length="622" mass="72983">MSQSSIDFKEYQVFEEHLFEEIELESIVKLQFNEETLKKNFEVLIKILKDLKIGVAKSNQRSAQNEKEIKELQKDNQQLKKDVDGLKDQNQNLLDEIQKLKEKDELQQQEINQLKDENKANQEKIEQQQKTIDELSKDNQKNKEDIAYLMDELKKLKSEIDSIKLQMSLLSGNGIDQDALSKLLKEIQKIKDEYVTKIEYRQQVTIFQEDIEWIKEELEKLRKQLEQLKNEMAELQGVKDLSNLKDQISSILNRLKVIEASLKDKVDYEIFEQQINYLKQLISSLGGKEITQQIIQPGLSAKEAALLKELDKRVSDLEDAIRELRRDLKEHKNDYADYTQKTNGRLDKIEDLLSQLQKQIALMKQLKDQLDKLTSAHQETNNIALTNQQKIKELQKLLDQLYQLFRENKPEVTLNQGGGISEEYLESRLNQLRDELLRLIKDLRDQLNDKVSFSDLYKSEALIMSKLDQVAEAILKKCADKSETKKALIYLEKKINQLFFLLQELKGNGNGKDKPREEDALLARKQLWSCVSCDKALDEYNGRLGDHKYWGQFPPKETTPERLGKFGKQFRFMQEKQLMREKQFEKQKLAQSTHHFQQRFKNLPGQQFEEGELPQINAKATY</sequence>
<name>I7MD58_TETTS</name>
<keyword evidence="2" id="KW-0808">Transferase</keyword>
<dbReference type="GO" id="GO:0016301">
    <property type="term" value="F:kinase activity"/>
    <property type="evidence" value="ECO:0007669"/>
    <property type="project" value="UniProtKB-KW"/>
</dbReference>
<accession>I7MD58</accession>
<dbReference type="eggNOG" id="KOG0583">
    <property type="taxonomic scope" value="Eukaryota"/>
</dbReference>
<evidence type="ECO:0000313" key="3">
    <source>
        <dbReference type="Proteomes" id="UP000009168"/>
    </source>
</evidence>
<dbReference type="AlphaFoldDB" id="I7MD58"/>
<dbReference type="KEGG" id="tet:TTHERM_00442920"/>
<feature type="coiled-coil region" evidence="1">
    <location>
        <begin position="307"/>
        <end position="383"/>
    </location>
</feature>
<proteinExistence type="predicted"/>
<dbReference type="OrthoDB" id="303547at2759"/>
<keyword evidence="3" id="KW-1185">Reference proteome</keyword>
<feature type="coiled-coil region" evidence="1">
    <location>
        <begin position="422"/>
        <end position="449"/>
    </location>
</feature>
<evidence type="ECO:0000256" key="1">
    <source>
        <dbReference type="SAM" id="Coils"/>
    </source>
</evidence>
<reference evidence="3" key="1">
    <citation type="journal article" date="2006" name="PLoS Biol.">
        <title>Macronuclear genome sequence of the ciliate Tetrahymena thermophila, a model eukaryote.</title>
        <authorList>
            <person name="Eisen J.A."/>
            <person name="Coyne R.S."/>
            <person name="Wu M."/>
            <person name="Wu D."/>
            <person name="Thiagarajan M."/>
            <person name="Wortman J.R."/>
            <person name="Badger J.H."/>
            <person name="Ren Q."/>
            <person name="Amedeo P."/>
            <person name="Jones K.M."/>
            <person name="Tallon L.J."/>
            <person name="Delcher A.L."/>
            <person name="Salzberg S.L."/>
            <person name="Silva J.C."/>
            <person name="Haas B.J."/>
            <person name="Majoros W.H."/>
            <person name="Farzad M."/>
            <person name="Carlton J.M."/>
            <person name="Smith R.K. Jr."/>
            <person name="Garg J."/>
            <person name="Pearlman R.E."/>
            <person name="Karrer K.M."/>
            <person name="Sun L."/>
            <person name="Manning G."/>
            <person name="Elde N.C."/>
            <person name="Turkewitz A.P."/>
            <person name="Asai D.J."/>
            <person name="Wilkes D.E."/>
            <person name="Wang Y."/>
            <person name="Cai H."/>
            <person name="Collins K."/>
            <person name="Stewart B.A."/>
            <person name="Lee S.R."/>
            <person name="Wilamowska K."/>
            <person name="Weinberg Z."/>
            <person name="Ruzzo W.L."/>
            <person name="Wloga D."/>
            <person name="Gaertig J."/>
            <person name="Frankel J."/>
            <person name="Tsao C.-C."/>
            <person name="Gorovsky M.A."/>
            <person name="Keeling P.J."/>
            <person name="Waller R.F."/>
            <person name="Patron N.J."/>
            <person name="Cherry J.M."/>
            <person name="Stover N.A."/>
            <person name="Krieger C.J."/>
            <person name="del Toro C."/>
            <person name="Ryder H.F."/>
            <person name="Williamson S.C."/>
            <person name="Barbeau R.A."/>
            <person name="Hamilton E.P."/>
            <person name="Orias E."/>
        </authorList>
    </citation>
    <scope>NUCLEOTIDE SEQUENCE [LARGE SCALE GENOMIC DNA]</scope>
    <source>
        <strain evidence="3">SB210</strain>
    </source>
</reference>
<dbReference type="Proteomes" id="UP000009168">
    <property type="component" value="Unassembled WGS sequence"/>
</dbReference>
<dbReference type="STRING" id="312017.I7MD58"/>
<gene>
    <name evidence="2" type="ORF">TTHERM_00442920</name>
</gene>
<keyword evidence="1" id="KW-0175">Coiled coil</keyword>
<organism evidence="2 3">
    <name type="scientific">Tetrahymena thermophila (strain SB210)</name>
    <dbReference type="NCBI Taxonomy" id="312017"/>
    <lineage>
        <taxon>Eukaryota</taxon>
        <taxon>Sar</taxon>
        <taxon>Alveolata</taxon>
        <taxon>Ciliophora</taxon>
        <taxon>Intramacronucleata</taxon>
        <taxon>Oligohymenophorea</taxon>
        <taxon>Hymenostomatida</taxon>
        <taxon>Tetrahymenina</taxon>
        <taxon>Tetrahymenidae</taxon>
        <taxon>Tetrahymena</taxon>
    </lineage>
</organism>